<sequence length="132" mass="14711">MIVLPTGSRKRSCKRDTNSRGSIPLCGRPIYSILEVPMSRIKIQGIVKRIRRISDLPTNPDGKEVEVLDKKIGQTNAPPEFFQTHILPSTPKNFYPRLSTCPSSIHQSSPHPSIARLPALASPMRPLSQGRF</sequence>
<organism evidence="2 3">
    <name type="scientific">Austropuccinia psidii MF-1</name>
    <dbReference type="NCBI Taxonomy" id="1389203"/>
    <lineage>
        <taxon>Eukaryota</taxon>
        <taxon>Fungi</taxon>
        <taxon>Dikarya</taxon>
        <taxon>Basidiomycota</taxon>
        <taxon>Pucciniomycotina</taxon>
        <taxon>Pucciniomycetes</taxon>
        <taxon>Pucciniales</taxon>
        <taxon>Sphaerophragmiaceae</taxon>
        <taxon>Austropuccinia</taxon>
    </lineage>
</organism>
<reference evidence="2" key="1">
    <citation type="submission" date="2021-03" db="EMBL/GenBank/DDBJ databases">
        <title>Draft genome sequence of rust myrtle Austropuccinia psidii MF-1, a brazilian biotype.</title>
        <authorList>
            <person name="Quecine M.C."/>
            <person name="Pachon D.M.R."/>
            <person name="Bonatelli M.L."/>
            <person name="Correr F.H."/>
            <person name="Franceschini L.M."/>
            <person name="Leite T.F."/>
            <person name="Margarido G.R.A."/>
            <person name="Almeida C.A."/>
            <person name="Ferrarezi J.A."/>
            <person name="Labate C.A."/>
        </authorList>
    </citation>
    <scope>NUCLEOTIDE SEQUENCE</scope>
    <source>
        <strain evidence="2">MF-1</strain>
    </source>
</reference>
<keyword evidence="3" id="KW-1185">Reference proteome</keyword>
<proteinExistence type="predicted"/>
<accession>A0A9Q3C4X0</accession>
<dbReference type="Proteomes" id="UP000765509">
    <property type="component" value="Unassembled WGS sequence"/>
</dbReference>
<protein>
    <submittedName>
        <fullName evidence="2">Uncharacterized protein</fullName>
    </submittedName>
</protein>
<dbReference type="EMBL" id="AVOT02004748">
    <property type="protein sequence ID" value="MBW0477259.1"/>
    <property type="molecule type" value="Genomic_DNA"/>
</dbReference>
<feature type="region of interest" description="Disordered" evidence="1">
    <location>
        <begin position="1"/>
        <end position="20"/>
    </location>
</feature>
<dbReference type="AlphaFoldDB" id="A0A9Q3C4X0"/>
<comment type="caution">
    <text evidence="2">The sequence shown here is derived from an EMBL/GenBank/DDBJ whole genome shotgun (WGS) entry which is preliminary data.</text>
</comment>
<evidence type="ECO:0000313" key="3">
    <source>
        <dbReference type="Proteomes" id="UP000765509"/>
    </source>
</evidence>
<gene>
    <name evidence="2" type="ORF">O181_016974</name>
</gene>
<evidence type="ECO:0000313" key="2">
    <source>
        <dbReference type="EMBL" id="MBW0477259.1"/>
    </source>
</evidence>
<evidence type="ECO:0000256" key="1">
    <source>
        <dbReference type="SAM" id="MobiDB-lite"/>
    </source>
</evidence>
<name>A0A9Q3C4X0_9BASI</name>